<dbReference type="EMBL" id="CATOUU010000656">
    <property type="protein sequence ID" value="CAI9938676.1"/>
    <property type="molecule type" value="Genomic_DNA"/>
</dbReference>
<dbReference type="EMBL" id="CAXDID020000070">
    <property type="protein sequence ID" value="CAL6014271.1"/>
    <property type="molecule type" value="Genomic_DNA"/>
</dbReference>
<sequence>MKNPYCAIENRQWMAIRQSNEFGKIRFQKRLTYWITHPQNAQSPQHIGNVRSRLLYYQTSQNDSYNQILININQINYKQLYISSYVPYSQCVGTCPQWFNSQQVNILLSASPLHQVVPVKQSDRTVFEAISLTFQIYLLQNNLNFLQTVFSS</sequence>
<proteinExistence type="predicted"/>
<evidence type="ECO:0000313" key="3">
    <source>
        <dbReference type="Proteomes" id="UP001642409"/>
    </source>
</evidence>
<organism evidence="1">
    <name type="scientific">Hexamita inflata</name>
    <dbReference type="NCBI Taxonomy" id="28002"/>
    <lineage>
        <taxon>Eukaryota</taxon>
        <taxon>Metamonada</taxon>
        <taxon>Diplomonadida</taxon>
        <taxon>Hexamitidae</taxon>
        <taxon>Hexamitinae</taxon>
        <taxon>Hexamita</taxon>
    </lineage>
</organism>
<reference evidence="2 3" key="2">
    <citation type="submission" date="2024-07" db="EMBL/GenBank/DDBJ databases">
        <authorList>
            <person name="Akdeniz Z."/>
        </authorList>
    </citation>
    <scope>NUCLEOTIDE SEQUENCE [LARGE SCALE GENOMIC DNA]</scope>
</reference>
<comment type="caution">
    <text evidence="1">The sequence shown here is derived from an EMBL/GenBank/DDBJ whole genome shotgun (WGS) entry which is preliminary data.</text>
</comment>
<reference evidence="1" key="1">
    <citation type="submission" date="2023-06" db="EMBL/GenBank/DDBJ databases">
        <authorList>
            <person name="Kurt Z."/>
        </authorList>
    </citation>
    <scope>NUCLEOTIDE SEQUENCE</scope>
</reference>
<protein>
    <submittedName>
        <fullName evidence="2">Hypothetical_protein</fullName>
    </submittedName>
</protein>
<accession>A0AA86PHU8</accession>
<dbReference type="Proteomes" id="UP001642409">
    <property type="component" value="Unassembled WGS sequence"/>
</dbReference>
<evidence type="ECO:0000313" key="1">
    <source>
        <dbReference type="EMBL" id="CAI9938676.1"/>
    </source>
</evidence>
<evidence type="ECO:0000313" key="2">
    <source>
        <dbReference type="EMBL" id="CAL6014271.1"/>
    </source>
</evidence>
<name>A0AA86PHU8_9EUKA</name>
<gene>
    <name evidence="2" type="ORF">HINF_LOCUS24191</name>
    <name evidence="1" type="ORF">HINF_LOCUS26321</name>
</gene>
<keyword evidence="3" id="KW-1185">Reference proteome</keyword>
<dbReference type="AlphaFoldDB" id="A0AA86PHU8"/>